<name>A0A6M3LN69_9ZZZZ</name>
<protein>
    <submittedName>
        <fullName evidence="1">Uncharacterized protein</fullName>
    </submittedName>
</protein>
<gene>
    <name evidence="1" type="ORF">MM415B03672_0005</name>
</gene>
<proteinExistence type="predicted"/>
<dbReference type="AlphaFoldDB" id="A0A6M3LN69"/>
<reference evidence="1" key="1">
    <citation type="submission" date="2020-03" db="EMBL/GenBank/DDBJ databases">
        <title>The deep terrestrial virosphere.</title>
        <authorList>
            <person name="Holmfeldt K."/>
            <person name="Nilsson E."/>
            <person name="Simone D."/>
            <person name="Lopez-Fernandez M."/>
            <person name="Wu X."/>
            <person name="de Brujin I."/>
            <person name="Lundin D."/>
            <person name="Andersson A."/>
            <person name="Bertilsson S."/>
            <person name="Dopson M."/>
        </authorList>
    </citation>
    <scope>NUCLEOTIDE SEQUENCE</scope>
    <source>
        <strain evidence="1">MM415B03672</strain>
    </source>
</reference>
<dbReference type="EMBL" id="MT143281">
    <property type="protein sequence ID" value="QJA95042.1"/>
    <property type="molecule type" value="Genomic_DNA"/>
</dbReference>
<accession>A0A6M3LN69</accession>
<organism evidence="1">
    <name type="scientific">viral metagenome</name>
    <dbReference type="NCBI Taxonomy" id="1070528"/>
    <lineage>
        <taxon>unclassified sequences</taxon>
        <taxon>metagenomes</taxon>
        <taxon>organismal metagenomes</taxon>
    </lineage>
</organism>
<sequence>MNYDYRDAEKLWDLWSRRPMEEIDRLLAEAPGQNQSEKINHVYRMVKLNEHTRGAK</sequence>
<evidence type="ECO:0000313" key="1">
    <source>
        <dbReference type="EMBL" id="QJA95042.1"/>
    </source>
</evidence>